<feature type="transmembrane region" description="Helical" evidence="1">
    <location>
        <begin position="57"/>
        <end position="75"/>
    </location>
</feature>
<keyword evidence="3" id="KW-1185">Reference proteome</keyword>
<keyword evidence="1" id="KW-0472">Membrane</keyword>
<protein>
    <recommendedName>
        <fullName evidence="4">Peptidase S54 rhomboid domain-containing protein</fullName>
    </recommendedName>
</protein>
<keyword evidence="1" id="KW-1133">Transmembrane helix</keyword>
<evidence type="ECO:0008006" key="4">
    <source>
        <dbReference type="Google" id="ProtNLM"/>
    </source>
</evidence>
<gene>
    <name evidence="2" type="ORF">SYV04_19660</name>
</gene>
<name>A0ABU5H593_9BACT</name>
<feature type="transmembrane region" description="Helical" evidence="1">
    <location>
        <begin position="96"/>
        <end position="115"/>
    </location>
</feature>
<dbReference type="RefSeq" id="WP_321547370.1">
    <property type="nucleotide sequence ID" value="NZ_JAXIVS010000006.1"/>
</dbReference>
<evidence type="ECO:0000313" key="3">
    <source>
        <dbReference type="Proteomes" id="UP001291309"/>
    </source>
</evidence>
<dbReference type="Proteomes" id="UP001291309">
    <property type="component" value="Unassembled WGS sequence"/>
</dbReference>
<evidence type="ECO:0000256" key="1">
    <source>
        <dbReference type="SAM" id="Phobius"/>
    </source>
</evidence>
<feature type="transmembrane region" description="Helical" evidence="1">
    <location>
        <begin position="20"/>
        <end position="37"/>
    </location>
</feature>
<comment type="caution">
    <text evidence="2">The sequence shown here is derived from an EMBL/GenBank/DDBJ whole genome shotgun (WGS) entry which is preliminary data.</text>
</comment>
<organism evidence="2 3">
    <name type="scientific">Hyalangium rubrum</name>
    <dbReference type="NCBI Taxonomy" id="3103134"/>
    <lineage>
        <taxon>Bacteria</taxon>
        <taxon>Pseudomonadati</taxon>
        <taxon>Myxococcota</taxon>
        <taxon>Myxococcia</taxon>
        <taxon>Myxococcales</taxon>
        <taxon>Cystobacterineae</taxon>
        <taxon>Archangiaceae</taxon>
        <taxon>Hyalangium</taxon>
    </lineage>
</organism>
<reference evidence="2 3" key="1">
    <citation type="submission" date="2023-12" db="EMBL/GenBank/DDBJ databases">
        <title>the genome sequence of Hyalangium sp. s54d21.</title>
        <authorList>
            <person name="Zhang X."/>
        </authorList>
    </citation>
    <scope>NUCLEOTIDE SEQUENCE [LARGE SCALE GENOMIC DNA]</scope>
    <source>
        <strain evidence="3">s54d21</strain>
    </source>
</reference>
<dbReference type="EMBL" id="JAXIVS010000006">
    <property type="protein sequence ID" value="MDY7228649.1"/>
    <property type="molecule type" value="Genomic_DNA"/>
</dbReference>
<proteinExistence type="predicted"/>
<feature type="transmembrane region" description="Helical" evidence="1">
    <location>
        <begin position="121"/>
        <end position="145"/>
    </location>
</feature>
<accession>A0ABU5H593</accession>
<keyword evidence="1" id="KW-0812">Transmembrane</keyword>
<sequence>MTPQTKTEAPQVEGRARIHARFGWTLLLLSLVFGTGLEGLEGFRWAPLVGDALTQRLWSLAHFHGAALGLLNLIYVQWADTQALGAATLTRASRTLLLGSAALPLGFLLGGFAHPEGDPSFGIFLAPVGALLVLYTVAAQTVAAWRGPQGR</sequence>
<evidence type="ECO:0000313" key="2">
    <source>
        <dbReference type="EMBL" id="MDY7228649.1"/>
    </source>
</evidence>